<gene>
    <name evidence="1" type="ORF">BJ138DRAFT_1159556</name>
</gene>
<name>A0ACB8A295_9AGAM</name>
<keyword evidence="2" id="KW-1185">Reference proteome</keyword>
<protein>
    <submittedName>
        <fullName evidence="1">Uncharacterized protein</fullName>
    </submittedName>
</protein>
<comment type="caution">
    <text evidence="1">The sequence shown here is derived from an EMBL/GenBank/DDBJ whole genome shotgun (WGS) entry which is preliminary data.</text>
</comment>
<feature type="non-terminal residue" evidence="1">
    <location>
        <position position="265"/>
    </location>
</feature>
<proteinExistence type="predicted"/>
<organism evidence="1 2">
    <name type="scientific">Hygrophoropsis aurantiaca</name>
    <dbReference type="NCBI Taxonomy" id="72124"/>
    <lineage>
        <taxon>Eukaryota</taxon>
        <taxon>Fungi</taxon>
        <taxon>Dikarya</taxon>
        <taxon>Basidiomycota</taxon>
        <taxon>Agaricomycotina</taxon>
        <taxon>Agaricomycetes</taxon>
        <taxon>Agaricomycetidae</taxon>
        <taxon>Boletales</taxon>
        <taxon>Coniophorineae</taxon>
        <taxon>Hygrophoropsidaceae</taxon>
        <taxon>Hygrophoropsis</taxon>
    </lineage>
</organism>
<evidence type="ECO:0000313" key="1">
    <source>
        <dbReference type="EMBL" id="KAH7907660.1"/>
    </source>
</evidence>
<evidence type="ECO:0000313" key="2">
    <source>
        <dbReference type="Proteomes" id="UP000790377"/>
    </source>
</evidence>
<dbReference type="EMBL" id="MU267883">
    <property type="protein sequence ID" value="KAH7907660.1"/>
    <property type="molecule type" value="Genomic_DNA"/>
</dbReference>
<accession>A0ACB8A295</accession>
<sequence length="265" mass="29427">MVAFAFKTVSAFFTFVTVVNGFCDYTNYDKGYTLQFFKYNNCATHQKDDHLVIQADLKGLLELDPDDPKNEDKFNMCRCISLPKSIAGKLGSLVFEPEPAREWPVEVTLWSGEICAASLSGPWPARTLGTLKVKQAIKFLPDDMRLTKSVNICGLEGYINWKKVAEKARKANDRAREAERKDYIDRQRKKEAAERAKKHPPPKKSWWKGVKAKVKGAVEGAKEEGVKEVKGAEKGLKNTVHGHHVTKTEVGDMGAVAVAGGVAAE</sequence>
<reference evidence="1" key="1">
    <citation type="journal article" date="2021" name="New Phytol.">
        <title>Evolutionary innovations through gain and loss of genes in the ectomycorrhizal Boletales.</title>
        <authorList>
            <person name="Wu G."/>
            <person name="Miyauchi S."/>
            <person name="Morin E."/>
            <person name="Kuo A."/>
            <person name="Drula E."/>
            <person name="Varga T."/>
            <person name="Kohler A."/>
            <person name="Feng B."/>
            <person name="Cao Y."/>
            <person name="Lipzen A."/>
            <person name="Daum C."/>
            <person name="Hundley H."/>
            <person name="Pangilinan J."/>
            <person name="Johnson J."/>
            <person name="Barry K."/>
            <person name="LaButti K."/>
            <person name="Ng V."/>
            <person name="Ahrendt S."/>
            <person name="Min B."/>
            <person name="Choi I.G."/>
            <person name="Park H."/>
            <person name="Plett J.M."/>
            <person name="Magnuson J."/>
            <person name="Spatafora J.W."/>
            <person name="Nagy L.G."/>
            <person name="Henrissat B."/>
            <person name="Grigoriev I.V."/>
            <person name="Yang Z.L."/>
            <person name="Xu J."/>
            <person name="Martin F.M."/>
        </authorList>
    </citation>
    <scope>NUCLEOTIDE SEQUENCE</scope>
    <source>
        <strain evidence="1">ATCC 28755</strain>
    </source>
</reference>
<dbReference type="Proteomes" id="UP000790377">
    <property type="component" value="Unassembled WGS sequence"/>
</dbReference>